<dbReference type="Proteomes" id="UP000321595">
    <property type="component" value="Chromosome"/>
</dbReference>
<reference evidence="2 3" key="1">
    <citation type="submission" date="2019-08" db="EMBL/GenBank/DDBJ databases">
        <authorList>
            <person name="Liang Q."/>
        </authorList>
    </citation>
    <scope>NUCLEOTIDE SEQUENCE [LARGE SCALE GENOMIC DNA]</scope>
    <source>
        <strain evidence="2 3">V1718</strain>
    </source>
</reference>
<feature type="transmembrane region" description="Helical" evidence="1">
    <location>
        <begin position="17"/>
        <end position="36"/>
    </location>
</feature>
<name>A0A5B8XUY8_9DELT</name>
<evidence type="ECO:0000313" key="3">
    <source>
        <dbReference type="Proteomes" id="UP000321595"/>
    </source>
</evidence>
<feature type="transmembrane region" description="Helical" evidence="1">
    <location>
        <begin position="77"/>
        <end position="106"/>
    </location>
</feature>
<keyword evidence="1" id="KW-0812">Transmembrane</keyword>
<dbReference type="EMBL" id="CP042467">
    <property type="protein sequence ID" value="QED27546.1"/>
    <property type="molecule type" value="Genomic_DNA"/>
</dbReference>
<feature type="transmembrane region" description="Helical" evidence="1">
    <location>
        <begin position="48"/>
        <end position="71"/>
    </location>
</feature>
<evidence type="ECO:0000313" key="2">
    <source>
        <dbReference type="EMBL" id="QED27546.1"/>
    </source>
</evidence>
<keyword evidence="1" id="KW-1133">Transmembrane helix</keyword>
<proteinExistence type="predicted"/>
<dbReference type="KEGG" id="bbae:FRD01_09890"/>
<organism evidence="2 3">
    <name type="scientific">Microvenator marinus</name>
    <dbReference type="NCBI Taxonomy" id="2600177"/>
    <lineage>
        <taxon>Bacteria</taxon>
        <taxon>Deltaproteobacteria</taxon>
        <taxon>Bradymonadales</taxon>
        <taxon>Microvenatoraceae</taxon>
        <taxon>Microvenator</taxon>
    </lineage>
</organism>
<evidence type="ECO:0000256" key="1">
    <source>
        <dbReference type="SAM" id="Phobius"/>
    </source>
</evidence>
<keyword evidence="3" id="KW-1185">Reference proteome</keyword>
<dbReference type="RefSeq" id="WP_146959231.1">
    <property type="nucleotide sequence ID" value="NZ_CP042467.1"/>
</dbReference>
<dbReference type="AlphaFoldDB" id="A0A5B8XUY8"/>
<dbReference type="OrthoDB" id="9784565at2"/>
<keyword evidence="1" id="KW-0472">Membrane</keyword>
<gene>
    <name evidence="2" type="ORF">FRD01_09890</name>
</gene>
<sequence length="260" mass="29584">MIALLWSEWIGHWPTAWFAWLVLLCATLFEIAYVRVGHTAPHLCRHRYTVALRTVLLVAASLMPLVLLGHILEAKSFGLILLGSMLLVFGFSTWLKDILLTVVIAFDQRLRASDDPHDAGTLRIGPHEGVVEGFRLGRIVLRDPNGALYAIPSRLWFEHTVSVPGEGFGDAVCEVIFEIENPGDLEFMRETLRFLSMTSIYASPRHRPDVYWLGSEGATHRFRVSTFASRSQLKDHFVADIQERFRAWKLELEQEKTEIS</sequence>
<protein>
    <recommendedName>
        <fullName evidence="4">Mechanosensitive ion channel</fullName>
    </recommendedName>
</protein>
<evidence type="ECO:0008006" key="4">
    <source>
        <dbReference type="Google" id="ProtNLM"/>
    </source>
</evidence>
<accession>A0A5B8XUY8</accession>